<organism evidence="2 3">
    <name type="scientific">Thermobaculum terrenum (strain ATCC BAA-798 / CCMEE 7001 / YNP1)</name>
    <dbReference type="NCBI Taxonomy" id="525904"/>
    <lineage>
        <taxon>Bacteria</taxon>
        <taxon>Bacillati</taxon>
        <taxon>Chloroflexota</taxon>
        <taxon>Chloroflexia</taxon>
        <taxon>Candidatus Thermobaculales</taxon>
        <taxon>Candidatus Thermobaculaceae</taxon>
        <taxon>Thermobaculum</taxon>
    </lineage>
</organism>
<dbReference type="InterPro" id="IPR007138">
    <property type="entry name" value="ABM_dom"/>
</dbReference>
<dbReference type="HOGENOM" id="CLU_1509930_0_0_0"/>
<feature type="domain" description="ABM" evidence="1">
    <location>
        <begin position="1"/>
        <end position="78"/>
    </location>
</feature>
<dbReference type="EMBL" id="CP001825">
    <property type="protein sequence ID" value="ACZ42164.1"/>
    <property type="molecule type" value="Genomic_DNA"/>
</dbReference>
<gene>
    <name evidence="2" type="ordered locus">Tter_1256</name>
</gene>
<dbReference type="AlphaFoldDB" id="D1CBJ9"/>
<dbReference type="eggNOG" id="COG1359">
    <property type="taxonomic scope" value="Bacteria"/>
</dbReference>
<accession>D1CBJ9</accession>
<dbReference type="InterPro" id="IPR011008">
    <property type="entry name" value="Dimeric_a/b-barrel"/>
</dbReference>
<dbReference type="SUPFAM" id="SSF54909">
    <property type="entry name" value="Dimeric alpha+beta barrel"/>
    <property type="match status" value="1"/>
</dbReference>
<dbReference type="OrthoDB" id="3534695at2"/>
<protein>
    <recommendedName>
        <fullName evidence="1">ABM domain-containing protein</fullName>
    </recommendedName>
</protein>
<reference evidence="3" key="1">
    <citation type="journal article" date="2010" name="Stand. Genomic Sci.">
        <title>Complete genome sequence of 'Thermobaculum terrenum' type strain (YNP1).</title>
        <authorList>
            <person name="Kiss H."/>
            <person name="Cleland D."/>
            <person name="Lapidus A."/>
            <person name="Lucas S."/>
            <person name="Glavina Del Rio T."/>
            <person name="Nolan M."/>
            <person name="Tice H."/>
            <person name="Han C."/>
            <person name="Goodwin L."/>
            <person name="Pitluck S."/>
            <person name="Liolios K."/>
            <person name="Ivanova N."/>
            <person name="Mavromatis K."/>
            <person name="Ovchinnikova G."/>
            <person name="Pati A."/>
            <person name="Chen A."/>
            <person name="Palaniappan K."/>
            <person name="Land M."/>
            <person name="Hauser L."/>
            <person name="Chang Y."/>
            <person name="Jeffries C."/>
            <person name="Lu M."/>
            <person name="Brettin T."/>
            <person name="Detter J."/>
            <person name="Goker M."/>
            <person name="Tindall B."/>
            <person name="Beck B."/>
            <person name="McDermott T."/>
            <person name="Woyke T."/>
            <person name="Bristow J."/>
            <person name="Eisen J."/>
            <person name="Markowitz V."/>
            <person name="Hugenholtz P."/>
            <person name="Kyrpides N."/>
            <person name="Klenk H."/>
            <person name="Cheng J."/>
        </authorList>
    </citation>
    <scope>NUCLEOTIDE SEQUENCE [LARGE SCALE GENOMIC DNA]</scope>
    <source>
        <strain evidence="3">ATCC BAA-798 / YNP1</strain>
    </source>
</reference>
<evidence type="ECO:0000313" key="3">
    <source>
        <dbReference type="Proteomes" id="UP000000323"/>
    </source>
</evidence>
<name>D1CBJ9_THET1</name>
<dbReference type="Proteomes" id="UP000000323">
    <property type="component" value="Chromosome 1"/>
</dbReference>
<dbReference type="STRING" id="525904.Tter_1256"/>
<dbReference type="Gene3D" id="3.30.70.100">
    <property type="match status" value="1"/>
</dbReference>
<proteinExistence type="predicted"/>
<keyword evidence="3" id="KW-1185">Reference proteome</keyword>
<dbReference type="RefSeq" id="WP_012875199.1">
    <property type="nucleotide sequence ID" value="NC_013525.1"/>
</dbReference>
<dbReference type="KEGG" id="ttr:Tter_1256"/>
<sequence length="178" mass="20875">MYVWITARRIKPGLMKEFLKAWHDPGNALPVSPNEPGGPTVYVLLPTDDPNEMWGVGYFDSLETIKRFKESPQMARRQEALSPYIEEVLWDRVFEAHPWVEYEKPLYYAVYVRMRPAQRFRLIAVCPNAREAINQADRVMQEARASGYEHPEWTMRAFFDPSEAPDSLPPNVWHDHVR</sequence>
<dbReference type="Pfam" id="PF03992">
    <property type="entry name" value="ABM"/>
    <property type="match status" value="1"/>
</dbReference>
<evidence type="ECO:0000313" key="2">
    <source>
        <dbReference type="EMBL" id="ACZ42164.1"/>
    </source>
</evidence>
<evidence type="ECO:0000259" key="1">
    <source>
        <dbReference type="Pfam" id="PF03992"/>
    </source>
</evidence>